<proteinExistence type="predicted"/>
<keyword evidence="2" id="KW-1185">Reference proteome</keyword>
<sequence>MNPDSAATDDEWLIGGYIYSPRAAAESVNVSARILRELARDGLIRHVVVNGHYLLNAYDVTLLMRLTLDHGISARELRPTLTMRAKAGQRQVDVKSEGA</sequence>
<organism evidence="1 2">
    <name type="scientific">Actinocorallia longicatena</name>
    <dbReference type="NCBI Taxonomy" id="111803"/>
    <lineage>
        <taxon>Bacteria</taxon>
        <taxon>Bacillati</taxon>
        <taxon>Actinomycetota</taxon>
        <taxon>Actinomycetes</taxon>
        <taxon>Streptosporangiales</taxon>
        <taxon>Thermomonosporaceae</taxon>
        <taxon>Actinocorallia</taxon>
    </lineage>
</organism>
<comment type="caution">
    <text evidence="1">The sequence shown here is derived from an EMBL/GenBank/DDBJ whole genome shotgun (WGS) entry which is preliminary data.</text>
</comment>
<accession>A0ABP6QNM7</accession>
<gene>
    <name evidence="1" type="ORF">GCM10010468_70030</name>
</gene>
<evidence type="ECO:0008006" key="3">
    <source>
        <dbReference type="Google" id="ProtNLM"/>
    </source>
</evidence>
<evidence type="ECO:0000313" key="1">
    <source>
        <dbReference type="EMBL" id="GAA3236004.1"/>
    </source>
</evidence>
<dbReference type="RefSeq" id="WP_344837160.1">
    <property type="nucleotide sequence ID" value="NZ_BAAAUV010000029.1"/>
</dbReference>
<dbReference type="EMBL" id="BAAAUV010000029">
    <property type="protein sequence ID" value="GAA3236004.1"/>
    <property type="molecule type" value="Genomic_DNA"/>
</dbReference>
<protein>
    <recommendedName>
        <fullName evidence="3">MerR family transcriptional regulator</fullName>
    </recommendedName>
</protein>
<dbReference type="Proteomes" id="UP001501237">
    <property type="component" value="Unassembled WGS sequence"/>
</dbReference>
<name>A0ABP6QNM7_9ACTN</name>
<evidence type="ECO:0000313" key="2">
    <source>
        <dbReference type="Proteomes" id="UP001501237"/>
    </source>
</evidence>
<reference evidence="2" key="1">
    <citation type="journal article" date="2019" name="Int. J. Syst. Evol. Microbiol.">
        <title>The Global Catalogue of Microorganisms (GCM) 10K type strain sequencing project: providing services to taxonomists for standard genome sequencing and annotation.</title>
        <authorList>
            <consortium name="The Broad Institute Genomics Platform"/>
            <consortium name="The Broad Institute Genome Sequencing Center for Infectious Disease"/>
            <person name="Wu L."/>
            <person name="Ma J."/>
        </authorList>
    </citation>
    <scope>NUCLEOTIDE SEQUENCE [LARGE SCALE GENOMIC DNA]</scope>
    <source>
        <strain evidence="2">JCM 9377</strain>
    </source>
</reference>